<protein>
    <recommendedName>
        <fullName evidence="3">CopG-like ribbon-helix-helix domain-containing protein</fullName>
    </recommendedName>
</protein>
<dbReference type="EMBL" id="SOQX01000002">
    <property type="protein sequence ID" value="TDY02702.1"/>
    <property type="molecule type" value="Genomic_DNA"/>
</dbReference>
<proteinExistence type="predicted"/>
<gene>
    <name evidence="1" type="ORF">EDC23_1079</name>
</gene>
<dbReference type="Proteomes" id="UP000294914">
    <property type="component" value="Unassembled WGS sequence"/>
</dbReference>
<sequence length="78" mass="9199">MSQLHFYVPDEIEKKLREQARQTGQPLSRYLANLIQRQLADNTDWPPGYFETVYGGWEGEEPLRRTTQGDYEQRPGLE</sequence>
<evidence type="ECO:0000313" key="2">
    <source>
        <dbReference type="Proteomes" id="UP000294914"/>
    </source>
</evidence>
<evidence type="ECO:0008006" key="3">
    <source>
        <dbReference type="Google" id="ProtNLM"/>
    </source>
</evidence>
<dbReference type="OrthoDB" id="26670at2"/>
<organism evidence="1 2">
    <name type="scientific">Thiohalophilus thiocyanatoxydans</name>
    <dbReference type="NCBI Taxonomy" id="381308"/>
    <lineage>
        <taxon>Bacteria</taxon>
        <taxon>Pseudomonadati</taxon>
        <taxon>Pseudomonadota</taxon>
        <taxon>Gammaproteobacteria</taxon>
        <taxon>Thiohalomonadales</taxon>
        <taxon>Thiohalophilaceae</taxon>
        <taxon>Thiohalophilus</taxon>
    </lineage>
</organism>
<name>A0A4R8IP61_9GAMM</name>
<dbReference type="AlphaFoldDB" id="A0A4R8IP61"/>
<reference evidence="1 2" key="1">
    <citation type="submission" date="2019-03" db="EMBL/GenBank/DDBJ databases">
        <title>Genomic Encyclopedia of Type Strains, Phase IV (KMG-IV): sequencing the most valuable type-strain genomes for metagenomic binning, comparative biology and taxonomic classification.</title>
        <authorList>
            <person name="Goeker M."/>
        </authorList>
    </citation>
    <scope>NUCLEOTIDE SEQUENCE [LARGE SCALE GENOMIC DNA]</scope>
    <source>
        <strain evidence="1 2">DSM 16326</strain>
    </source>
</reference>
<keyword evidence="2" id="KW-1185">Reference proteome</keyword>
<evidence type="ECO:0000313" key="1">
    <source>
        <dbReference type="EMBL" id="TDY02702.1"/>
    </source>
</evidence>
<accession>A0A4R8IP61</accession>
<comment type="caution">
    <text evidence="1">The sequence shown here is derived from an EMBL/GenBank/DDBJ whole genome shotgun (WGS) entry which is preliminary data.</text>
</comment>
<dbReference type="RefSeq" id="WP_134081890.1">
    <property type="nucleotide sequence ID" value="NZ_SOQX01000002.1"/>
</dbReference>